<evidence type="ECO:0000256" key="2">
    <source>
        <dbReference type="ARBA" id="ARBA00022833"/>
    </source>
</evidence>
<dbReference type="GO" id="GO:0001228">
    <property type="term" value="F:DNA-binding transcription activator activity, RNA polymerase II-specific"/>
    <property type="evidence" value="ECO:0007669"/>
    <property type="project" value="TreeGrafter"/>
</dbReference>
<dbReference type="InterPro" id="IPR007219">
    <property type="entry name" value="XnlR_reg_dom"/>
</dbReference>
<keyword evidence="9" id="KW-1185">Reference proteome</keyword>
<dbReference type="EMBL" id="CAINUL010000010">
    <property type="protein sequence ID" value="CAD0111497.1"/>
    <property type="molecule type" value="Genomic_DNA"/>
</dbReference>
<reference evidence="8" key="1">
    <citation type="submission" date="2020-06" db="EMBL/GenBank/DDBJ databases">
        <authorList>
            <person name="Onetto C."/>
        </authorList>
    </citation>
    <scope>NUCLEOTIDE SEQUENCE</scope>
</reference>
<organism evidence="8 9">
    <name type="scientific">Aureobasidium uvarum</name>
    <dbReference type="NCBI Taxonomy" id="2773716"/>
    <lineage>
        <taxon>Eukaryota</taxon>
        <taxon>Fungi</taxon>
        <taxon>Dikarya</taxon>
        <taxon>Ascomycota</taxon>
        <taxon>Pezizomycotina</taxon>
        <taxon>Dothideomycetes</taxon>
        <taxon>Dothideomycetidae</taxon>
        <taxon>Dothideales</taxon>
        <taxon>Saccotheciaceae</taxon>
        <taxon>Aureobasidium</taxon>
    </lineage>
</organism>
<dbReference type="GO" id="GO:0005634">
    <property type="term" value="C:nucleus"/>
    <property type="evidence" value="ECO:0007669"/>
    <property type="project" value="TreeGrafter"/>
</dbReference>
<keyword evidence="4" id="KW-0238">DNA-binding</keyword>
<dbReference type="PANTHER" id="PTHR31944">
    <property type="entry name" value="HEME-RESPONSIVE ZINC FINGER TRANSCRIPTION FACTOR HAP1"/>
    <property type="match status" value="1"/>
</dbReference>
<comment type="caution">
    <text evidence="8">The sequence shown here is derived from an EMBL/GenBank/DDBJ whole genome shotgun (WGS) entry which is preliminary data.</text>
</comment>
<protein>
    <recommendedName>
        <fullName evidence="7">Xylanolytic transcriptional activator regulatory domain-containing protein</fullName>
    </recommendedName>
</protein>
<dbReference type="Proteomes" id="UP000745764">
    <property type="component" value="Unassembled WGS sequence"/>
</dbReference>
<keyword evidence="2" id="KW-0862">Zinc</keyword>
<keyword evidence="5" id="KW-0804">Transcription</keyword>
<dbReference type="InterPro" id="IPR051430">
    <property type="entry name" value="Fungal_TF_Env_Response"/>
</dbReference>
<dbReference type="GO" id="GO:0000978">
    <property type="term" value="F:RNA polymerase II cis-regulatory region sequence-specific DNA binding"/>
    <property type="evidence" value="ECO:0007669"/>
    <property type="project" value="TreeGrafter"/>
</dbReference>
<dbReference type="GO" id="GO:0008270">
    <property type="term" value="F:zinc ion binding"/>
    <property type="evidence" value="ECO:0007669"/>
    <property type="project" value="InterPro"/>
</dbReference>
<evidence type="ECO:0000313" key="8">
    <source>
        <dbReference type="EMBL" id="CAD0111497.1"/>
    </source>
</evidence>
<accession>A0A9N8PSV3</accession>
<keyword evidence="6" id="KW-0539">Nucleus</keyword>
<dbReference type="Pfam" id="PF04082">
    <property type="entry name" value="Fungal_trans"/>
    <property type="match status" value="1"/>
</dbReference>
<evidence type="ECO:0000256" key="5">
    <source>
        <dbReference type="ARBA" id="ARBA00023163"/>
    </source>
</evidence>
<evidence type="ECO:0000256" key="3">
    <source>
        <dbReference type="ARBA" id="ARBA00023015"/>
    </source>
</evidence>
<evidence type="ECO:0000259" key="7">
    <source>
        <dbReference type="Pfam" id="PF04082"/>
    </source>
</evidence>
<dbReference type="AlphaFoldDB" id="A0A9N8PSV3"/>
<feature type="domain" description="Xylanolytic transcriptional activator regulatory" evidence="7">
    <location>
        <begin position="56"/>
        <end position="250"/>
    </location>
</feature>
<dbReference type="OrthoDB" id="4337792at2759"/>
<keyword evidence="1" id="KW-0479">Metal-binding</keyword>
<evidence type="ECO:0000256" key="6">
    <source>
        <dbReference type="ARBA" id="ARBA00023242"/>
    </source>
</evidence>
<keyword evidence="3" id="KW-0805">Transcription regulation</keyword>
<dbReference type="GO" id="GO:0006351">
    <property type="term" value="P:DNA-templated transcription"/>
    <property type="evidence" value="ECO:0007669"/>
    <property type="project" value="InterPro"/>
</dbReference>
<sequence length="573" mass="65290">MELNFVDTKAELVGMVRECRNLRQKIKRDQEPMLADPVPNIMNTFPPRDTCDRLVKHYLRTFELIYRVVHIPTFWKEYEEFWKDPAAVPFSFTIQLGLLMAIGSVFDADRDGTTDLMSRKWVYAAQWWLVGPSAKSTMNLAGIQNFCLLLISRQVTSFGPSLWLSEASLLKMAMIMGLHRDTALFNLDHLQSALRQRLWTTILELVVHGSVDTSTPLLLTLTDFDTHIPLNILDADLSSGITEAPMQQPLRTFTEASIQILLRKSLPVRIEAARVINNARGEQSYEQAIALSTKIQDICREIAQYCRLHWTNFLGMHHKFLDMQLRRYILLLHRPFMLQACNDPRFYLSRKICLESAMIIASYAALINIPSGVLDDLSRLMIMSTGTFRGALTLDVITVLGLEVIRQIEESNIGTSFAPGTDGDLILDPLAEMARAQREPVMRTLEHLKEQLLQIIKLGHPHLKRYIFLAGVISQIRAMETGQGVQPAVVRAAQESLRICYTALQSASTPIDLQDPLNNFDFNDPAFLMDLETMVSTFICDWVRFERQDLIISRTRILPWTFPRSCSHHSKGG</sequence>
<evidence type="ECO:0000256" key="4">
    <source>
        <dbReference type="ARBA" id="ARBA00023125"/>
    </source>
</evidence>
<dbReference type="CDD" id="cd12148">
    <property type="entry name" value="fungal_TF_MHR"/>
    <property type="match status" value="1"/>
</dbReference>
<evidence type="ECO:0000313" key="9">
    <source>
        <dbReference type="Proteomes" id="UP000745764"/>
    </source>
</evidence>
<proteinExistence type="predicted"/>
<evidence type="ECO:0000256" key="1">
    <source>
        <dbReference type="ARBA" id="ARBA00022723"/>
    </source>
</evidence>
<gene>
    <name evidence="8" type="ORF">AWRI4620_LOCUS5752</name>
</gene>
<dbReference type="PANTHER" id="PTHR31944:SF129">
    <property type="entry name" value="ASPYRIDONES CLUSTER REGULATOR APDR-RELATED"/>
    <property type="match status" value="1"/>
</dbReference>
<name>A0A9N8PSV3_9PEZI</name>